<organism evidence="3 4">
    <name type="scientific">Piscinibacterium candidicorallinum</name>
    <dbReference type="NCBI Taxonomy" id="1793872"/>
    <lineage>
        <taxon>Bacteria</taxon>
        <taxon>Pseudomonadati</taxon>
        <taxon>Pseudomonadota</taxon>
        <taxon>Betaproteobacteria</taxon>
        <taxon>Burkholderiales</taxon>
        <taxon>Piscinibacterium</taxon>
    </lineage>
</organism>
<dbReference type="EMBL" id="JBHRTI010000004">
    <property type="protein sequence ID" value="MFC3147599.1"/>
    <property type="molecule type" value="Genomic_DNA"/>
</dbReference>
<feature type="chain" id="PRO_5047263513" evidence="2">
    <location>
        <begin position="25"/>
        <end position="217"/>
    </location>
</feature>
<reference evidence="4" key="1">
    <citation type="journal article" date="2019" name="Int. J. Syst. Evol. Microbiol.">
        <title>The Global Catalogue of Microorganisms (GCM) 10K type strain sequencing project: providing services to taxonomists for standard genome sequencing and annotation.</title>
        <authorList>
            <consortium name="The Broad Institute Genomics Platform"/>
            <consortium name="The Broad Institute Genome Sequencing Center for Infectious Disease"/>
            <person name="Wu L."/>
            <person name="Ma J."/>
        </authorList>
    </citation>
    <scope>NUCLEOTIDE SEQUENCE [LARGE SCALE GENOMIC DNA]</scope>
    <source>
        <strain evidence="4">KCTC 52168</strain>
    </source>
</reference>
<evidence type="ECO:0000256" key="1">
    <source>
        <dbReference type="ARBA" id="ARBA00004418"/>
    </source>
</evidence>
<name>A0ABV7H121_9BURK</name>
<protein>
    <submittedName>
        <fullName evidence="3">Methylamine utilization protein</fullName>
    </submittedName>
</protein>
<sequence>MTRLNMRALAVLAGALLLSGAAQAGAIVAKVLDRAGKPMSDAVIYAVPIGAPLPAFAAPAQPVQVLQEDMEFKPYVTVVRTGTPVAFVNKDPHEHHIKSFGPAKEFEFKISTSSPPPIVFDRAGNSVVVCYLHGWMRAHIHTVDTPWFAVSGADGLVRIANVPNGDYELRAWHPDTLAPPLVMKLKVSDVTPLQEVKFDHLPRKRRSKPSQSGYQGE</sequence>
<dbReference type="InterPro" id="IPR008972">
    <property type="entry name" value="Cupredoxin"/>
</dbReference>
<feature type="signal peptide" evidence="2">
    <location>
        <begin position="1"/>
        <end position="24"/>
    </location>
</feature>
<evidence type="ECO:0000313" key="4">
    <source>
        <dbReference type="Proteomes" id="UP001595556"/>
    </source>
</evidence>
<dbReference type="InterPro" id="IPR008969">
    <property type="entry name" value="CarboxyPept-like_regulatory"/>
</dbReference>
<comment type="caution">
    <text evidence="3">The sequence shown here is derived from an EMBL/GenBank/DDBJ whole genome shotgun (WGS) entry which is preliminary data.</text>
</comment>
<comment type="subcellular location">
    <subcellularLocation>
        <location evidence="1">Periplasm</location>
    </subcellularLocation>
</comment>
<gene>
    <name evidence="3" type="ORF">ACFOEN_08090</name>
</gene>
<dbReference type="Gene3D" id="2.60.40.420">
    <property type="entry name" value="Cupredoxins - blue copper proteins"/>
    <property type="match status" value="1"/>
</dbReference>
<keyword evidence="2" id="KW-0732">Signal</keyword>
<keyword evidence="4" id="KW-1185">Reference proteome</keyword>
<evidence type="ECO:0000313" key="3">
    <source>
        <dbReference type="EMBL" id="MFC3147599.1"/>
    </source>
</evidence>
<evidence type="ECO:0000256" key="2">
    <source>
        <dbReference type="SAM" id="SignalP"/>
    </source>
</evidence>
<dbReference type="SUPFAM" id="SSF49503">
    <property type="entry name" value="Cupredoxins"/>
    <property type="match status" value="1"/>
</dbReference>
<dbReference type="RefSeq" id="WP_377302850.1">
    <property type="nucleotide sequence ID" value="NZ_CP180191.1"/>
</dbReference>
<dbReference type="Proteomes" id="UP001595556">
    <property type="component" value="Unassembled WGS sequence"/>
</dbReference>
<dbReference type="SUPFAM" id="SSF49464">
    <property type="entry name" value="Carboxypeptidase regulatory domain-like"/>
    <property type="match status" value="1"/>
</dbReference>
<proteinExistence type="predicted"/>
<accession>A0ABV7H121</accession>